<evidence type="ECO:0000259" key="14">
    <source>
        <dbReference type="Pfam" id="PF00593"/>
    </source>
</evidence>
<dbReference type="InterPro" id="IPR037066">
    <property type="entry name" value="Plug_dom_sf"/>
</dbReference>
<dbReference type="PANTHER" id="PTHR30069:SF29">
    <property type="entry name" value="HEMOGLOBIN AND HEMOGLOBIN-HAPTOGLOBIN-BINDING PROTEIN 1-RELATED"/>
    <property type="match status" value="1"/>
</dbReference>
<feature type="chain" id="PRO_5008261594" evidence="13">
    <location>
        <begin position="32"/>
        <end position="794"/>
    </location>
</feature>
<dbReference type="PROSITE" id="PS52016">
    <property type="entry name" value="TONB_DEPENDENT_REC_3"/>
    <property type="match status" value="1"/>
</dbReference>
<evidence type="ECO:0000256" key="1">
    <source>
        <dbReference type="ARBA" id="ARBA00004571"/>
    </source>
</evidence>
<keyword evidence="6 13" id="KW-0732">Signal</keyword>
<dbReference type="Gene3D" id="2.170.130.10">
    <property type="entry name" value="TonB-dependent receptor, plug domain"/>
    <property type="match status" value="1"/>
</dbReference>
<dbReference type="GO" id="GO:0044718">
    <property type="term" value="P:siderophore transmembrane transport"/>
    <property type="evidence" value="ECO:0007669"/>
    <property type="project" value="TreeGrafter"/>
</dbReference>
<feature type="signal peptide" evidence="13">
    <location>
        <begin position="1"/>
        <end position="31"/>
    </location>
</feature>
<evidence type="ECO:0000313" key="17">
    <source>
        <dbReference type="Proteomes" id="UP000245838"/>
    </source>
</evidence>
<feature type="domain" description="TonB-dependent receptor-like beta-barrel" evidence="14">
    <location>
        <begin position="277"/>
        <end position="751"/>
    </location>
</feature>
<dbReference type="PANTHER" id="PTHR30069">
    <property type="entry name" value="TONB-DEPENDENT OUTER MEMBRANE RECEPTOR"/>
    <property type="match status" value="1"/>
</dbReference>
<dbReference type="AlphaFoldDB" id="A0A193QK79"/>
<dbReference type="CDD" id="cd01347">
    <property type="entry name" value="ligand_gated_channel"/>
    <property type="match status" value="1"/>
</dbReference>
<keyword evidence="3 11" id="KW-0813">Transport</keyword>
<accession>A0A193QK79</accession>
<evidence type="ECO:0000256" key="13">
    <source>
        <dbReference type="SAM" id="SignalP"/>
    </source>
</evidence>
<evidence type="ECO:0000256" key="5">
    <source>
        <dbReference type="ARBA" id="ARBA00022692"/>
    </source>
</evidence>
<dbReference type="GO" id="GO:0015344">
    <property type="term" value="F:siderophore uptake transmembrane transporter activity"/>
    <property type="evidence" value="ECO:0007669"/>
    <property type="project" value="TreeGrafter"/>
</dbReference>
<organism evidence="16 17">
    <name type="scientific">Sodalis glossinidius (strain morsitans)</name>
    <dbReference type="NCBI Taxonomy" id="343509"/>
    <lineage>
        <taxon>Bacteria</taxon>
        <taxon>Pseudomonadati</taxon>
        <taxon>Pseudomonadota</taxon>
        <taxon>Gammaproteobacteria</taxon>
        <taxon>Enterobacterales</taxon>
        <taxon>Bruguierivoracaceae</taxon>
        <taxon>Sodalis</taxon>
    </lineage>
</organism>
<evidence type="ECO:0000256" key="10">
    <source>
        <dbReference type="ARBA" id="ARBA00023237"/>
    </source>
</evidence>
<comment type="similarity">
    <text evidence="2">Belongs to the TonB-dependent receptor family. Hemoglobin/haptoglobin binding protein subfamily.</text>
</comment>
<sequence>MTMHHRGIQIARLNKILLTVIMGGTALGALAADTAASASAVTAPLTISSEANSKEDQIRVVASKIKKEAGTKTSLSASDLQKEGGNDFGTIMRYQPLVSATGAAMGTGTGKSGFDRGGYTGYNIRGLEANRVSIDVDGVELPNATGRSYVSRAGSGTFGMGRDYIDPYMYGAVGIDSGVTDVTRANQAIGGAVSFRPKSADDYLSPTKSSYFGYQSDYDSANRGWHNGITAGGGDEYLRGLLVISRRDGQETRNNSDSVDVAPANWHSNAFLASGSWQMNDNHLLTGTVDYYHKTNHTHYDAWNSAGSAVIGTNQQTSQTRRWTTSLNDVWHPDVDWVDTIDTKVFYQNTKAHDWTKGPSATVTSQVTTHSNYDSKSFGITSNMEKEWGIHDFRWGIDARRSDTERPFSQEPDQNSYSYIMQPEANSTSENLGAFLQDTMTWDLAGHDFSVVPGVRVAYQRTKPKDLSNLANSTLTTDELETLYGSFSDTQVLPSLSFLYDLTPRLTTYIQYKRGAQFPNASQMYGSWNLSSSYAGSRQYALIGNTSLDTETSNNFEWGLKGEAVKGITFSTAVFYNTYKNFIDYTRYSLSSNPEKFTNIPSNIYIAYQAENRDKAYIYGGEVSARFNFGTWYPAVDCLRARLAFGMAEGAAKSSYLGDKYVDLGGVAPMRVVAGVSYDDPDQLYGAALTATFNKGKRASATNRQSYTNSGSAITDSTTEYMRVPGYGLVDLTAYYRITKNVKVSGGLYNITDRKYWDYLSSRNIETSTNQDLNDQVLATQSGRTFQLGLNVDF</sequence>
<dbReference type="Proteomes" id="UP000245838">
    <property type="component" value="Chromosome sggmmb4_Chromosome"/>
</dbReference>
<evidence type="ECO:0000313" key="16">
    <source>
        <dbReference type="EMBL" id="CRL45576.1"/>
    </source>
</evidence>
<name>A0A193QK79_SODGM</name>
<reference evidence="16 17" key="1">
    <citation type="submission" date="2015-05" db="EMBL/GenBank/DDBJ databases">
        <authorList>
            <person name="Goodhead I."/>
        </authorList>
    </citation>
    <scope>NUCLEOTIDE SEQUENCE [LARGE SCALE GENOMIC DNA]</scope>
    <source>
        <strain evidence="17">morsitans</strain>
    </source>
</reference>
<evidence type="ECO:0000256" key="2">
    <source>
        <dbReference type="ARBA" id="ARBA00008143"/>
    </source>
</evidence>
<dbReference type="Pfam" id="PF00593">
    <property type="entry name" value="TonB_dep_Rec_b-barrel"/>
    <property type="match status" value="1"/>
</dbReference>
<evidence type="ECO:0000256" key="12">
    <source>
        <dbReference type="RuleBase" id="RU003357"/>
    </source>
</evidence>
<dbReference type="InterPro" id="IPR036942">
    <property type="entry name" value="Beta-barrel_TonB_sf"/>
</dbReference>
<keyword evidence="8 11" id="KW-0472">Membrane</keyword>
<dbReference type="Gene3D" id="2.40.170.20">
    <property type="entry name" value="TonB-dependent receptor, beta-barrel domain"/>
    <property type="match status" value="1"/>
</dbReference>
<evidence type="ECO:0000259" key="15">
    <source>
        <dbReference type="Pfam" id="PF07715"/>
    </source>
</evidence>
<gene>
    <name evidence="16" type="ORF">SGGMMB4_03400</name>
</gene>
<dbReference type="GO" id="GO:0009279">
    <property type="term" value="C:cell outer membrane"/>
    <property type="evidence" value="ECO:0007669"/>
    <property type="project" value="UniProtKB-SubCell"/>
</dbReference>
<protein>
    <submittedName>
        <fullName evidence="16">Putative hemoglobin and hemoglobin-haptoglobin-binding protein 2</fullName>
    </submittedName>
</protein>
<dbReference type="OrthoDB" id="9764669at2"/>
<keyword evidence="7 12" id="KW-0798">TonB box</keyword>
<dbReference type="Pfam" id="PF07715">
    <property type="entry name" value="Plug"/>
    <property type="match status" value="1"/>
</dbReference>
<feature type="domain" description="TonB-dependent receptor plug" evidence="15">
    <location>
        <begin position="66"/>
        <end position="192"/>
    </location>
</feature>
<evidence type="ECO:0000256" key="9">
    <source>
        <dbReference type="ARBA" id="ARBA00023170"/>
    </source>
</evidence>
<evidence type="ECO:0000256" key="4">
    <source>
        <dbReference type="ARBA" id="ARBA00022452"/>
    </source>
</evidence>
<keyword evidence="10 11" id="KW-0998">Cell outer membrane</keyword>
<evidence type="ECO:0000256" key="3">
    <source>
        <dbReference type="ARBA" id="ARBA00022448"/>
    </source>
</evidence>
<dbReference type="InterPro" id="IPR000531">
    <property type="entry name" value="Beta-barrel_TonB"/>
</dbReference>
<dbReference type="SUPFAM" id="SSF56935">
    <property type="entry name" value="Porins"/>
    <property type="match status" value="1"/>
</dbReference>
<keyword evidence="5 11" id="KW-0812">Transmembrane</keyword>
<dbReference type="InterPro" id="IPR039426">
    <property type="entry name" value="TonB-dep_rcpt-like"/>
</dbReference>
<keyword evidence="9" id="KW-0675">Receptor</keyword>
<evidence type="ECO:0000256" key="6">
    <source>
        <dbReference type="ARBA" id="ARBA00022729"/>
    </source>
</evidence>
<dbReference type="InterPro" id="IPR012910">
    <property type="entry name" value="Plug_dom"/>
</dbReference>
<evidence type="ECO:0000256" key="11">
    <source>
        <dbReference type="PROSITE-ProRule" id="PRU01360"/>
    </source>
</evidence>
<dbReference type="EMBL" id="LN854557">
    <property type="protein sequence ID" value="CRL45576.1"/>
    <property type="molecule type" value="Genomic_DNA"/>
</dbReference>
<evidence type="ECO:0000256" key="8">
    <source>
        <dbReference type="ARBA" id="ARBA00023136"/>
    </source>
</evidence>
<keyword evidence="4 11" id="KW-1134">Transmembrane beta strand</keyword>
<evidence type="ECO:0000256" key="7">
    <source>
        <dbReference type="ARBA" id="ARBA00023077"/>
    </source>
</evidence>
<comment type="subcellular location">
    <subcellularLocation>
        <location evidence="1 11">Cell outer membrane</location>
        <topology evidence="1 11">Multi-pass membrane protein</topology>
    </subcellularLocation>
</comment>
<proteinExistence type="inferred from homology"/>